<sequence>MAKHLASSVALILSAAICLWQPANCVSFWDSQYSTSEFAQFRYKNQFTVSIFQHLTKNRTFYITPLVLLDHTSGSLTYNDFTEFWELRFDVIMWDSEMQTSVVDFLTRVKKVARPDVRLLPLEKVRFQWQSRNRPLKKNIILENEFLATNHLWDPLKLIFACKNETYCARLLTKVRNNPRSLDSLVLDCFLTAQKSVSKTVTVTTDNLMETTAFSKLMLLPPDGNYRYMRADDFNNLVQETYSSVRATTIRSTEYVEKKDEFDIMRLIEGALKQDEIYANRLSETKWRSVFWDPVYARPDRVVHEASRTFKKDESTGLMKIDRDYLRSSDEAKKLFGSTSSTSWSAGGSAFLFSAKVGSSRTVTDRGSESSRRSYQRDSFTGEELNNKLSERNLNVQWNGERFEVRPLRLVRINEQSFRSRRELVSNNMQLTIYQQTTTFKVITVPERNSSLLLRDLASAGEFPSKYSYCLLSNGGSCPPGFTRSSGFMKSIRLDTSSSGMISKAKLGDSAIKCHSPGDSDDCSFRGWEPFKGELHLHVCCR</sequence>
<protein>
    <submittedName>
        <fullName evidence="2">TGF_BETA_2 domain-containing protein</fullName>
    </submittedName>
</protein>
<name>A0A1I8HEB0_9PLAT</name>
<evidence type="ECO:0000313" key="1">
    <source>
        <dbReference type="Proteomes" id="UP000095280"/>
    </source>
</evidence>
<keyword evidence="1" id="KW-1185">Reference proteome</keyword>
<proteinExistence type="predicted"/>
<dbReference type="AlphaFoldDB" id="A0A1I8HEB0"/>
<accession>A0A1I8HEB0</accession>
<organism evidence="1 2">
    <name type="scientific">Macrostomum lignano</name>
    <dbReference type="NCBI Taxonomy" id="282301"/>
    <lineage>
        <taxon>Eukaryota</taxon>
        <taxon>Metazoa</taxon>
        <taxon>Spiralia</taxon>
        <taxon>Lophotrochozoa</taxon>
        <taxon>Platyhelminthes</taxon>
        <taxon>Rhabditophora</taxon>
        <taxon>Macrostomorpha</taxon>
        <taxon>Macrostomida</taxon>
        <taxon>Macrostomidae</taxon>
        <taxon>Macrostomum</taxon>
    </lineage>
</organism>
<dbReference type="WBParaSite" id="maker-uti_cns_0005646-snap-gene-0.4-mRNA-1">
    <property type="protein sequence ID" value="maker-uti_cns_0005646-snap-gene-0.4-mRNA-1"/>
    <property type="gene ID" value="maker-uti_cns_0005646-snap-gene-0.4"/>
</dbReference>
<evidence type="ECO:0000313" key="2">
    <source>
        <dbReference type="WBParaSite" id="maker-uti_cns_0005646-snap-gene-0.4-mRNA-1"/>
    </source>
</evidence>
<dbReference type="OrthoDB" id="9889709at2759"/>
<dbReference type="Proteomes" id="UP000095280">
    <property type="component" value="Unplaced"/>
</dbReference>
<reference evidence="2" key="1">
    <citation type="submission" date="2016-11" db="UniProtKB">
        <authorList>
            <consortium name="WormBaseParasite"/>
        </authorList>
    </citation>
    <scope>IDENTIFICATION</scope>
</reference>